<organism evidence="1">
    <name type="scientific">Streptomyces sp. R28</name>
    <dbReference type="NCBI Taxonomy" id="3238628"/>
    <lineage>
        <taxon>Bacteria</taxon>
        <taxon>Bacillati</taxon>
        <taxon>Actinomycetota</taxon>
        <taxon>Actinomycetes</taxon>
        <taxon>Kitasatosporales</taxon>
        <taxon>Streptomycetaceae</taxon>
        <taxon>Streptomyces</taxon>
    </lineage>
</organism>
<reference evidence="1" key="1">
    <citation type="submission" date="2024-07" db="EMBL/GenBank/DDBJ databases">
        <authorList>
            <person name="Yu S.T."/>
        </authorList>
    </citation>
    <scope>NUCLEOTIDE SEQUENCE</scope>
    <source>
        <strain evidence="1">R28</strain>
    </source>
</reference>
<name>A0AB39PNW9_9ACTN</name>
<gene>
    <name evidence="1" type="ORF">AB5J49_02180</name>
</gene>
<accession>A0AB39PNW9</accession>
<evidence type="ECO:0000313" key="1">
    <source>
        <dbReference type="EMBL" id="XDQ32251.1"/>
    </source>
</evidence>
<sequence length="161" mass="16410">MTATATILDVYCVHAATGTDATVNEALGALAGKVPLNEVGVSSAQAFVQSIPQAIAAIDAARGDPDDLYITTTTSGGVDGAIWPGNGSTGSVNSGQTQPLGVSVPVDFVQNLSLWDYDSASDDDLLGSIRIEESEQGAGPIARLASSPAEGSAYYVTYRVD</sequence>
<proteinExistence type="predicted"/>
<dbReference type="RefSeq" id="WP_369166756.1">
    <property type="nucleotide sequence ID" value="NZ_CP163439.1"/>
</dbReference>
<dbReference type="AlphaFoldDB" id="A0AB39PNW9"/>
<protein>
    <submittedName>
        <fullName evidence="1">Uncharacterized protein</fullName>
    </submittedName>
</protein>
<dbReference type="EMBL" id="CP163439">
    <property type="protein sequence ID" value="XDQ32251.1"/>
    <property type="molecule type" value="Genomic_DNA"/>
</dbReference>